<feature type="region of interest" description="Disordered" evidence="5">
    <location>
        <begin position="115"/>
        <end position="152"/>
    </location>
</feature>
<dbReference type="InterPro" id="IPR036770">
    <property type="entry name" value="Ankyrin_rpt-contain_sf"/>
</dbReference>
<organism evidence="7 8">
    <name type="scientific">Apatococcus lobatus</name>
    <dbReference type="NCBI Taxonomy" id="904363"/>
    <lineage>
        <taxon>Eukaryota</taxon>
        <taxon>Viridiplantae</taxon>
        <taxon>Chlorophyta</taxon>
        <taxon>core chlorophytes</taxon>
        <taxon>Trebouxiophyceae</taxon>
        <taxon>Chlorellales</taxon>
        <taxon>Chlorellaceae</taxon>
        <taxon>Apatococcus</taxon>
    </lineage>
</organism>
<dbReference type="PROSITE" id="PS51141">
    <property type="entry name" value="ZF_SBP"/>
    <property type="match status" value="1"/>
</dbReference>
<dbReference type="GO" id="GO:0016779">
    <property type="term" value="F:nucleotidyltransferase activity"/>
    <property type="evidence" value="ECO:0007669"/>
    <property type="project" value="UniProtKB-KW"/>
</dbReference>
<evidence type="ECO:0000313" key="7">
    <source>
        <dbReference type="EMBL" id="KAK9842848.1"/>
    </source>
</evidence>
<keyword evidence="3" id="KW-0548">Nucleotidyltransferase</keyword>
<name>A0AAW1SB40_9CHLO</name>
<feature type="domain" description="SBP-type" evidence="6">
    <location>
        <begin position="165"/>
        <end position="242"/>
    </location>
</feature>
<dbReference type="Gene3D" id="1.25.40.20">
    <property type="entry name" value="Ankyrin repeat-containing domain"/>
    <property type="match status" value="1"/>
</dbReference>
<feature type="compositionally biased region" description="Basic residues" evidence="5">
    <location>
        <begin position="236"/>
        <end position="252"/>
    </location>
</feature>
<feature type="compositionally biased region" description="Polar residues" evidence="5">
    <location>
        <begin position="115"/>
        <end position="125"/>
    </location>
</feature>
<feature type="region of interest" description="Disordered" evidence="5">
    <location>
        <begin position="236"/>
        <end position="271"/>
    </location>
</feature>
<dbReference type="Pfam" id="PF03110">
    <property type="entry name" value="SBP"/>
    <property type="match status" value="1"/>
</dbReference>
<dbReference type="SUPFAM" id="SSF56399">
    <property type="entry name" value="ADP-ribosylation"/>
    <property type="match status" value="1"/>
</dbReference>
<dbReference type="Proteomes" id="UP001438707">
    <property type="component" value="Unassembled WGS sequence"/>
</dbReference>
<keyword evidence="2" id="KW-0808">Transferase</keyword>
<dbReference type="PANTHER" id="PTHR21328">
    <property type="entry name" value="POLY ADP-RIBOSE POLYMERASE FAMILY, MEMBER PARP"/>
    <property type="match status" value="1"/>
</dbReference>
<protein>
    <recommendedName>
        <fullName evidence="6">SBP-type domain-containing protein</fullName>
    </recommendedName>
</protein>
<accession>A0AAW1SB40</accession>
<dbReference type="InterPro" id="IPR004333">
    <property type="entry name" value="SBP_dom"/>
</dbReference>
<keyword evidence="4" id="KW-0520">NAD</keyword>
<keyword evidence="1" id="KW-0328">Glycosyltransferase</keyword>
<evidence type="ECO:0000256" key="2">
    <source>
        <dbReference type="ARBA" id="ARBA00022679"/>
    </source>
</evidence>
<reference evidence="7 8" key="1">
    <citation type="journal article" date="2024" name="Nat. Commun.">
        <title>Phylogenomics reveals the evolutionary origins of lichenization in chlorophyte algae.</title>
        <authorList>
            <person name="Puginier C."/>
            <person name="Libourel C."/>
            <person name="Otte J."/>
            <person name="Skaloud P."/>
            <person name="Haon M."/>
            <person name="Grisel S."/>
            <person name="Petersen M."/>
            <person name="Berrin J.G."/>
            <person name="Delaux P.M."/>
            <person name="Dal Grande F."/>
            <person name="Keller J."/>
        </authorList>
    </citation>
    <scope>NUCLEOTIDE SEQUENCE [LARGE SCALE GENOMIC DNA]</scope>
    <source>
        <strain evidence="7 8">SAG 2145</strain>
    </source>
</reference>
<comment type="caution">
    <text evidence="7">The sequence shown here is derived from an EMBL/GenBank/DDBJ whole genome shotgun (WGS) entry which is preliminary data.</text>
</comment>
<evidence type="ECO:0000313" key="8">
    <source>
        <dbReference type="Proteomes" id="UP001438707"/>
    </source>
</evidence>
<dbReference type="Pfam" id="PF00644">
    <property type="entry name" value="PARP"/>
    <property type="match status" value="1"/>
</dbReference>
<dbReference type="SUPFAM" id="SSF103612">
    <property type="entry name" value="SBT domain"/>
    <property type="match status" value="1"/>
</dbReference>
<feature type="compositionally biased region" description="Polar residues" evidence="5">
    <location>
        <begin position="406"/>
        <end position="423"/>
    </location>
</feature>
<proteinExistence type="predicted"/>
<dbReference type="GO" id="GO:0003950">
    <property type="term" value="F:NAD+ poly-ADP-ribosyltransferase activity"/>
    <property type="evidence" value="ECO:0007669"/>
    <property type="project" value="InterPro"/>
</dbReference>
<feature type="compositionally biased region" description="Low complexity" evidence="5">
    <location>
        <begin position="129"/>
        <end position="138"/>
    </location>
</feature>
<gene>
    <name evidence="7" type="ORF">WJX74_003337</name>
</gene>
<dbReference type="Gene3D" id="3.90.228.10">
    <property type="match status" value="1"/>
</dbReference>
<dbReference type="InterPro" id="IPR012317">
    <property type="entry name" value="Poly(ADP-ribose)pol_cat_dom"/>
</dbReference>
<dbReference type="GO" id="GO:0003677">
    <property type="term" value="F:DNA binding"/>
    <property type="evidence" value="ECO:0007669"/>
    <property type="project" value="InterPro"/>
</dbReference>
<evidence type="ECO:0000259" key="6">
    <source>
        <dbReference type="PROSITE" id="PS51141"/>
    </source>
</evidence>
<feature type="compositionally biased region" description="Low complexity" evidence="5">
    <location>
        <begin position="431"/>
        <end position="444"/>
    </location>
</feature>
<dbReference type="SUPFAM" id="SSF48403">
    <property type="entry name" value="Ankyrin repeat"/>
    <property type="match status" value="1"/>
</dbReference>
<dbReference type="GO" id="GO:0005634">
    <property type="term" value="C:nucleus"/>
    <property type="evidence" value="ECO:0007669"/>
    <property type="project" value="InterPro"/>
</dbReference>
<feature type="region of interest" description="Disordered" evidence="5">
    <location>
        <begin position="380"/>
        <end position="453"/>
    </location>
</feature>
<dbReference type="Gene3D" id="4.10.1100.10">
    <property type="entry name" value="Transcription factor, SBP-box domain"/>
    <property type="match status" value="1"/>
</dbReference>
<evidence type="ECO:0000256" key="1">
    <source>
        <dbReference type="ARBA" id="ARBA00022676"/>
    </source>
</evidence>
<dbReference type="InterPro" id="IPR036893">
    <property type="entry name" value="SBP_sf"/>
</dbReference>
<evidence type="ECO:0000256" key="5">
    <source>
        <dbReference type="SAM" id="MobiDB-lite"/>
    </source>
</evidence>
<evidence type="ECO:0000256" key="3">
    <source>
        <dbReference type="ARBA" id="ARBA00022695"/>
    </source>
</evidence>
<feature type="compositionally biased region" description="Low complexity" evidence="5">
    <location>
        <begin position="380"/>
        <end position="402"/>
    </location>
</feature>
<evidence type="ECO:0000256" key="4">
    <source>
        <dbReference type="ARBA" id="ARBA00023027"/>
    </source>
</evidence>
<sequence>MTLQLPKLALEELVAAGDELTWSLDDWDWDPIAMLANPKQGVTVPRQTACSSQKVAAGPAKAGTKAAALSSCHMPQPQNGAELQASRALVGTSTGCQALCTSDFADLDALLCRPTPSSQSPTNASARKAPASEGSAAAPEDEMRLASSSSGSLVEQPASAAAAPVSTCQADGCQADLSRLSVYHQRCRICEEHLKADDFMRCGRPKRFCQQCGRSHELTAFDPKRRSCRDQLAKHAARRRKRSASKSVQHKVIKLEPADGPSAGTPPASEAPALPLEQAATSCQLPIALEVTSNADEVEPVVVDGSTTATASSDIPRSQPEALPCQFMRTLLSAQQPGGSCSGWTSLMAEACSINAQQPVIQPGLLRGEAGQDLEQLLQQQQAASDPRNPGARPGAAPDNPDVPSSWATGDSQPEHQPQQLGYAQQHRHLQPQPQQGVQIPGQPFHEPAEDPQELWQQYQGQQRLASQPLPASSFDLAMSLLGPVASSSTQQLPLPQQQGWAMGPAAGSTPLTYHPHHFVSRLSLKLFSCTPADLPDDLRAQLTGWLKSAPAGAEGYMRPGCVHLTLDALVDSADSGSIESLVQHLVCGNTKASPADGLTSPQSSSPASQLFTAKSWMVQLQEEVALVHQGRIVKRWSVGEDTLPQAAASGFPVICRLLPSAMVAAKLQFPSVVELQGFNIGCGSLTVLCRANGRYLPVKLVEGQTSCCRNLSQHTDFSMQVLSVQLPANLPSGIVYIEVQKGAYLSAAAPLLIADKALAASEASELLAAAADGQSHAGLITDFGVVASALSLQLASTSPPSGLQRDQPGRLSSGICSKCVEGPAPAPSMAASVSDAVIRATARKLLQVACRRGAARLIQYLLPIAAGAAAAGKQQLLSGRSCNELELPSPASDRRADLTAPDATGMTLLHSAVQSGCAVAVDALLDGGCRLGIHWQGDAKGPAGLTPLHLAAVLQDHGACARSLMKAGEPGGNNHTTKPNKGQCSKTLPAEALSAGSMTTALSIDLRVFRPQLSRAQKQVSAPAAPSHGVDHEAFVDNWHGYDSDMADLCSSDGDVPEQEEEDQDHGAEYEIAECHRQGWRILDVLNEAMPDLSQDLLSADERSVIMCLPLGSLSRSQKAALGLQQGLLLEYRLVFRSQTMGAGEIPLGEVTCRLREPSADPDQLDKLTISTVQASRWMLAGGLQASRQAQLFPGRRVIWQLATMLDKALHDDWPIIATGKFKQAVAWVRTLHSFMKERIINLGNYCLICGKLQEIRGLKPVPCGTPLCCHRHDELGFGADLHEVVDSPGVADLLLTLAASASCDTTHRHSLFVGAPSDFISRLRGLSQHDASASPAVARMLALQPDPTAATGQQADLLPWQTAVNGSIDFDKLNTVFAELPSVEAMSQAEDLEGFLQNGTHGRSAYRLVRWILSTNRGYLVELPSEHRLDQMRGQQFYLMTNSPEREAAFQKLKARNGSIWKFHGSSFHNWHSILRTNLRNVSGTQLMRVGQALGKGIYLASNSATSRHYCGHGVTQCYSQSAMGMQGAHMALGLCEVAMRDTGADAIAVPDEDAVALRYLFIYNNTEFPTVTAAELKMEGRVPPV</sequence>
<keyword evidence="8" id="KW-1185">Reference proteome</keyword>
<dbReference type="InterPro" id="IPR051838">
    <property type="entry name" value="ARTD_PARP"/>
</dbReference>
<dbReference type="EMBL" id="JALJOS010000002">
    <property type="protein sequence ID" value="KAK9842848.1"/>
    <property type="molecule type" value="Genomic_DNA"/>
</dbReference>